<comment type="similarity">
    <text evidence="2 8">Belongs to the aspartokinase family.</text>
</comment>
<comment type="pathway">
    <text evidence="1 9">Amino-acid biosynthesis; L-lysine biosynthesis via DAP pathway; (S)-tetrahydrodipicolinate from L-aspartate: step 1/4.</text>
</comment>
<name>A0ABV2BVM9_9GAMM</name>
<dbReference type="GO" id="GO:0004072">
    <property type="term" value="F:aspartate kinase activity"/>
    <property type="evidence" value="ECO:0007669"/>
    <property type="project" value="UniProtKB-EC"/>
</dbReference>
<evidence type="ECO:0000256" key="1">
    <source>
        <dbReference type="ARBA" id="ARBA00004766"/>
    </source>
</evidence>
<dbReference type="Proteomes" id="UP001548189">
    <property type="component" value="Unassembled WGS sequence"/>
</dbReference>
<dbReference type="PANTHER" id="PTHR21499:SF59">
    <property type="entry name" value="ASPARTOKINASE"/>
    <property type="match status" value="1"/>
</dbReference>
<proteinExistence type="inferred from homology"/>
<feature type="domain" description="Aspartokinase ACT" evidence="11">
    <location>
        <begin position="381"/>
        <end position="437"/>
    </location>
</feature>
<keyword evidence="6" id="KW-0067">ATP-binding</keyword>
<protein>
    <recommendedName>
        <fullName evidence="8">Aspartokinase</fullName>
        <ecNumber evidence="8">2.7.2.4</ecNumber>
    </recommendedName>
</protein>
<dbReference type="Gene3D" id="1.20.120.1320">
    <property type="entry name" value="Aspartokinase, catalytic domain"/>
    <property type="match status" value="1"/>
</dbReference>
<comment type="catalytic activity">
    <reaction evidence="7 8">
        <text>L-aspartate + ATP = 4-phospho-L-aspartate + ADP</text>
        <dbReference type="Rhea" id="RHEA:23776"/>
        <dbReference type="ChEBI" id="CHEBI:29991"/>
        <dbReference type="ChEBI" id="CHEBI:30616"/>
        <dbReference type="ChEBI" id="CHEBI:57535"/>
        <dbReference type="ChEBI" id="CHEBI:456216"/>
        <dbReference type="EC" id="2.7.2.4"/>
    </reaction>
</comment>
<comment type="pathway">
    <text evidence="9">Amino-acid biosynthesis; L-threonine biosynthesis; L-threonine from L-aspartate: step 1/5.</text>
</comment>
<dbReference type="InterPro" id="IPR005260">
    <property type="entry name" value="Asp_kin_monofn"/>
</dbReference>
<evidence type="ECO:0000256" key="8">
    <source>
        <dbReference type="RuleBase" id="RU003448"/>
    </source>
</evidence>
<gene>
    <name evidence="12" type="ORF">ABVT43_12770</name>
</gene>
<dbReference type="Pfam" id="PF00696">
    <property type="entry name" value="AA_kinase"/>
    <property type="match status" value="1"/>
</dbReference>
<evidence type="ECO:0000259" key="11">
    <source>
        <dbReference type="Pfam" id="PF22468"/>
    </source>
</evidence>
<organism evidence="12 13">
    <name type="scientific">Aliikangiella maris</name>
    <dbReference type="NCBI Taxonomy" id="3162458"/>
    <lineage>
        <taxon>Bacteria</taxon>
        <taxon>Pseudomonadati</taxon>
        <taxon>Pseudomonadota</taxon>
        <taxon>Gammaproteobacteria</taxon>
        <taxon>Oceanospirillales</taxon>
        <taxon>Pleioneaceae</taxon>
        <taxon>Aliikangiella</taxon>
    </lineage>
</organism>
<evidence type="ECO:0000313" key="12">
    <source>
        <dbReference type="EMBL" id="MET1256004.1"/>
    </source>
</evidence>
<dbReference type="NCBIfam" id="TIGR00657">
    <property type="entry name" value="asp_kinases"/>
    <property type="match status" value="1"/>
</dbReference>
<feature type="domain" description="Aspartate/glutamate/uridylate kinase" evidence="10">
    <location>
        <begin position="2"/>
        <end position="275"/>
    </location>
</feature>
<evidence type="ECO:0000313" key="13">
    <source>
        <dbReference type="Proteomes" id="UP001548189"/>
    </source>
</evidence>
<dbReference type="PIRSF" id="PIRSF000726">
    <property type="entry name" value="Asp_kin"/>
    <property type="match status" value="1"/>
</dbReference>
<keyword evidence="13" id="KW-1185">Reference proteome</keyword>
<sequence>MRVLKFGGTSLGDAQRMQNVAEIVTQQGEVLVVLSAVAGTTDSLVKIADYVKQGQVGDATSIIDTLRQHYLQYVEALYVQQSNKDLANELVQNHLNEIADLSIETVTAATEYHILAKGEIISTELFHLLLAEKQIASHLLSSLDFLRLDNDNAPDESYLEQVLNQQIAAVNNIQVFIAQGFICRNAFGEIANLKRGGSDYSASLFGAAINSEEVQIWTDIDGMHNNDPRYVENTYPIRELTFDEAAELAYFGAKILHPSSIKPARKKNIPVKLLNTLEPKAVGTVISHQVTRSEKDNIIQAVAAKDGITAIKIRSSEMLQAPGFLRKVFEVFELYHTSIDVVTTSEVAVSVTIDDTTYLEPIVKTLTEFGHVEVDSELAIVCVVGEFLLERAGVAARVIESLKNIPLRMISYGGSAHNITLLVAQQQKVNALKALHRGLFNV</sequence>
<dbReference type="InterPro" id="IPR001341">
    <property type="entry name" value="Asp_kinase"/>
</dbReference>
<dbReference type="InterPro" id="IPR054352">
    <property type="entry name" value="ACT_Aspartokinase"/>
</dbReference>
<keyword evidence="5 8" id="KW-0418">Kinase</keyword>
<comment type="caution">
    <text evidence="12">The sequence shown here is derived from an EMBL/GenBank/DDBJ whole genome shotgun (WGS) entry which is preliminary data.</text>
</comment>
<evidence type="ECO:0000256" key="2">
    <source>
        <dbReference type="ARBA" id="ARBA00010122"/>
    </source>
</evidence>
<dbReference type="InterPro" id="IPR042199">
    <property type="entry name" value="AsparK_Bifunc_asparK/hSer_DH"/>
</dbReference>
<dbReference type="SUPFAM" id="SSF53633">
    <property type="entry name" value="Carbamate kinase-like"/>
    <property type="match status" value="1"/>
</dbReference>
<dbReference type="InterPro" id="IPR045865">
    <property type="entry name" value="ACT-like_dom_sf"/>
</dbReference>
<dbReference type="PANTHER" id="PTHR21499">
    <property type="entry name" value="ASPARTATE KINASE"/>
    <property type="match status" value="1"/>
</dbReference>
<dbReference type="Gene3D" id="3.30.70.260">
    <property type="match status" value="2"/>
</dbReference>
<dbReference type="InterPro" id="IPR036393">
    <property type="entry name" value="AceGlu_kinase-like_sf"/>
</dbReference>
<evidence type="ECO:0000256" key="5">
    <source>
        <dbReference type="ARBA" id="ARBA00022777"/>
    </source>
</evidence>
<comment type="pathway">
    <text evidence="9">Amino-acid biosynthesis; L-methionine biosynthesis via de novo pathway; L-homoserine from L-aspartate: step 1/3.</text>
</comment>
<keyword evidence="4" id="KW-0547">Nucleotide-binding</keyword>
<evidence type="ECO:0000256" key="9">
    <source>
        <dbReference type="RuleBase" id="RU004249"/>
    </source>
</evidence>
<evidence type="ECO:0000256" key="3">
    <source>
        <dbReference type="ARBA" id="ARBA00022679"/>
    </source>
</evidence>
<evidence type="ECO:0000259" key="10">
    <source>
        <dbReference type="Pfam" id="PF00696"/>
    </source>
</evidence>
<dbReference type="Pfam" id="PF22468">
    <property type="entry name" value="ACT_9"/>
    <property type="match status" value="1"/>
</dbReference>
<evidence type="ECO:0000256" key="7">
    <source>
        <dbReference type="ARBA" id="ARBA00047872"/>
    </source>
</evidence>
<accession>A0ABV2BVM9</accession>
<dbReference type="EMBL" id="JBEVCJ010000016">
    <property type="protein sequence ID" value="MET1256004.1"/>
    <property type="molecule type" value="Genomic_DNA"/>
</dbReference>
<keyword evidence="3 8" id="KW-0808">Transferase</keyword>
<evidence type="ECO:0000256" key="4">
    <source>
        <dbReference type="ARBA" id="ARBA00022741"/>
    </source>
</evidence>
<evidence type="ECO:0000256" key="6">
    <source>
        <dbReference type="ARBA" id="ARBA00022840"/>
    </source>
</evidence>
<dbReference type="InterPro" id="IPR001048">
    <property type="entry name" value="Asp/Glu/Uridylate_kinase"/>
</dbReference>
<dbReference type="SUPFAM" id="SSF55021">
    <property type="entry name" value="ACT-like"/>
    <property type="match status" value="2"/>
</dbReference>
<reference evidence="12 13" key="1">
    <citation type="submission" date="2024-06" db="EMBL/GenBank/DDBJ databases">
        <authorList>
            <person name="Li F."/>
        </authorList>
    </citation>
    <scope>NUCLEOTIDE SEQUENCE [LARGE SCALE GENOMIC DNA]</scope>
    <source>
        <strain evidence="12 13">GXAS 311</strain>
    </source>
</reference>
<dbReference type="Gene3D" id="3.40.1160.10">
    <property type="entry name" value="Acetylglutamate kinase-like"/>
    <property type="match status" value="1"/>
</dbReference>
<dbReference type="InterPro" id="IPR018042">
    <property type="entry name" value="Aspartate_kinase_CS"/>
</dbReference>
<dbReference type="EC" id="2.7.2.4" evidence="8"/>
<dbReference type="RefSeq" id="WP_353896590.1">
    <property type="nucleotide sequence ID" value="NZ_JBEVCJ010000016.1"/>
</dbReference>
<keyword evidence="9" id="KW-0028">Amino-acid biosynthesis</keyword>
<dbReference type="PROSITE" id="PS00324">
    <property type="entry name" value="ASPARTOKINASE"/>
    <property type="match status" value="1"/>
</dbReference>